<feature type="transmembrane region" description="Helical" evidence="1">
    <location>
        <begin position="6"/>
        <end position="25"/>
    </location>
</feature>
<keyword evidence="1" id="KW-1133">Transmembrane helix</keyword>
<accession>A0A382ZMH0</accession>
<keyword evidence="1" id="KW-0472">Membrane</keyword>
<proteinExistence type="predicted"/>
<evidence type="ECO:0000256" key="1">
    <source>
        <dbReference type="SAM" id="Phobius"/>
    </source>
</evidence>
<dbReference type="EMBL" id="UINC01184850">
    <property type="protein sequence ID" value="SVD96265.1"/>
    <property type="molecule type" value="Genomic_DNA"/>
</dbReference>
<gene>
    <name evidence="2" type="ORF">METZ01_LOCUS449119</name>
</gene>
<keyword evidence="1" id="KW-0812">Transmembrane</keyword>
<feature type="non-terminal residue" evidence="2">
    <location>
        <position position="57"/>
    </location>
</feature>
<organism evidence="2">
    <name type="scientific">marine metagenome</name>
    <dbReference type="NCBI Taxonomy" id="408172"/>
    <lineage>
        <taxon>unclassified sequences</taxon>
        <taxon>metagenomes</taxon>
        <taxon>ecological metagenomes</taxon>
    </lineage>
</organism>
<dbReference type="AlphaFoldDB" id="A0A382ZMH0"/>
<name>A0A382ZMH0_9ZZZZ</name>
<protein>
    <submittedName>
        <fullName evidence="2">Uncharacterized protein</fullName>
    </submittedName>
</protein>
<reference evidence="2" key="1">
    <citation type="submission" date="2018-05" db="EMBL/GenBank/DDBJ databases">
        <authorList>
            <person name="Lanie J.A."/>
            <person name="Ng W.-L."/>
            <person name="Kazmierczak K.M."/>
            <person name="Andrzejewski T.M."/>
            <person name="Davidsen T.M."/>
            <person name="Wayne K.J."/>
            <person name="Tettelin H."/>
            <person name="Glass J.I."/>
            <person name="Rusch D."/>
            <person name="Podicherti R."/>
            <person name="Tsui H.-C.T."/>
            <person name="Winkler M.E."/>
        </authorList>
    </citation>
    <scope>NUCLEOTIDE SEQUENCE</scope>
</reference>
<evidence type="ECO:0000313" key="2">
    <source>
        <dbReference type="EMBL" id="SVD96265.1"/>
    </source>
</evidence>
<sequence length="57" mass="6237">MSSFRIFLLASLGSIGIVTAIYFWIFGSEKENWIIAGGEKGGNYDEAAHAIAESLRQ</sequence>